<dbReference type="GO" id="GO:0016567">
    <property type="term" value="P:protein ubiquitination"/>
    <property type="evidence" value="ECO:0007669"/>
    <property type="project" value="InterPro"/>
</dbReference>
<reference evidence="3" key="1">
    <citation type="submission" date="2021-02" db="EMBL/GenBank/DDBJ databases">
        <title>First Annotated Genome of the Yellow-green Alga Tribonema minus.</title>
        <authorList>
            <person name="Mahan K.M."/>
        </authorList>
    </citation>
    <scope>NUCLEOTIDE SEQUENCE</scope>
    <source>
        <strain evidence="3">UTEX B ZZ1240</strain>
    </source>
</reference>
<dbReference type="GO" id="GO:0004842">
    <property type="term" value="F:ubiquitin-protein transferase activity"/>
    <property type="evidence" value="ECO:0007669"/>
    <property type="project" value="InterPro"/>
</dbReference>
<dbReference type="InterPro" id="IPR013083">
    <property type="entry name" value="Znf_RING/FYVE/PHD"/>
</dbReference>
<evidence type="ECO:0000256" key="1">
    <source>
        <dbReference type="SAM" id="MobiDB-lite"/>
    </source>
</evidence>
<accession>A0A835ZFQ8</accession>
<dbReference type="InterPro" id="IPR003613">
    <property type="entry name" value="Ubox_domain"/>
</dbReference>
<dbReference type="Pfam" id="PF04564">
    <property type="entry name" value="U-box"/>
    <property type="match status" value="1"/>
</dbReference>
<dbReference type="SUPFAM" id="SSF57850">
    <property type="entry name" value="RING/U-box"/>
    <property type="match status" value="1"/>
</dbReference>
<feature type="compositionally biased region" description="Low complexity" evidence="1">
    <location>
        <begin position="117"/>
        <end position="131"/>
    </location>
</feature>
<dbReference type="AlphaFoldDB" id="A0A835ZFQ8"/>
<keyword evidence="4" id="KW-1185">Reference proteome</keyword>
<comment type="caution">
    <text evidence="3">The sequence shown here is derived from an EMBL/GenBank/DDBJ whole genome shotgun (WGS) entry which is preliminary data.</text>
</comment>
<evidence type="ECO:0000313" key="4">
    <source>
        <dbReference type="Proteomes" id="UP000664859"/>
    </source>
</evidence>
<dbReference type="EMBL" id="JAFCMP010000046">
    <property type="protein sequence ID" value="KAG5189664.1"/>
    <property type="molecule type" value="Genomic_DNA"/>
</dbReference>
<dbReference type="PROSITE" id="PS51698">
    <property type="entry name" value="U_BOX"/>
    <property type="match status" value="1"/>
</dbReference>
<evidence type="ECO:0000259" key="2">
    <source>
        <dbReference type="PROSITE" id="PS51698"/>
    </source>
</evidence>
<dbReference type="Proteomes" id="UP000664859">
    <property type="component" value="Unassembled WGS sequence"/>
</dbReference>
<name>A0A835ZFQ8_9STRA</name>
<evidence type="ECO:0000313" key="3">
    <source>
        <dbReference type="EMBL" id="KAG5189664.1"/>
    </source>
</evidence>
<proteinExistence type="predicted"/>
<protein>
    <recommendedName>
        <fullName evidence="2">U-box domain-containing protein</fullName>
    </recommendedName>
</protein>
<feature type="region of interest" description="Disordered" evidence="1">
    <location>
        <begin position="111"/>
        <end position="168"/>
    </location>
</feature>
<organism evidence="3 4">
    <name type="scientific">Tribonema minus</name>
    <dbReference type="NCBI Taxonomy" id="303371"/>
    <lineage>
        <taxon>Eukaryota</taxon>
        <taxon>Sar</taxon>
        <taxon>Stramenopiles</taxon>
        <taxon>Ochrophyta</taxon>
        <taxon>PX clade</taxon>
        <taxon>Xanthophyceae</taxon>
        <taxon>Tribonematales</taxon>
        <taxon>Tribonemataceae</taxon>
        <taxon>Tribonema</taxon>
    </lineage>
</organism>
<dbReference type="PANTHER" id="PTHR46573:SF1">
    <property type="entry name" value="WD REPEAT, SAM AND U-BOX DOMAIN-CONTAINING PROTEIN 1"/>
    <property type="match status" value="1"/>
</dbReference>
<dbReference type="OrthoDB" id="10064100at2759"/>
<feature type="domain" description="U-box" evidence="2">
    <location>
        <begin position="214"/>
        <end position="289"/>
    </location>
</feature>
<dbReference type="PANTHER" id="PTHR46573">
    <property type="entry name" value="WD REPEAT, SAM AND U-BOX DOMAIN-CONTAINING PROTEIN 1"/>
    <property type="match status" value="1"/>
</dbReference>
<gene>
    <name evidence="3" type="ORF">JKP88DRAFT_160751</name>
</gene>
<dbReference type="InterPro" id="IPR052085">
    <property type="entry name" value="WD-SAM-U-box"/>
</dbReference>
<dbReference type="Gene3D" id="3.30.40.10">
    <property type="entry name" value="Zinc/RING finger domain, C3HC4 (zinc finger)"/>
    <property type="match status" value="1"/>
</dbReference>
<sequence length="298" mass="32095">MGRPASGLQRSQASNNIRLAARCLREKFGESTRSFVAQGIFIITRLRNSRPDALELAQGKKLVAYVNEGQLALACLPLFETGRIEERFSLSTLEGTLRKISEARMALLHATKKRSRCNATSTSAASRARASYPPATGRSVSDGEAELEDAHEPITKRRRNHTYGGGEGARLAKMAAEADASCKHANAERPADQRAEDDVKQGPVVTKLRAAGVAVPSEFVCPLTGDVMREPVLLTGDQRHYDSKACAKWLISNSVSPSTGEPLGACSFMVPAHALRQRIAAFVEEHASVLSVTVTAQG</sequence>
<dbReference type="SMART" id="SM00504">
    <property type="entry name" value="Ubox"/>
    <property type="match status" value="1"/>
</dbReference>